<feature type="compositionally biased region" description="Basic residues" evidence="11">
    <location>
        <begin position="502"/>
        <end position="513"/>
    </location>
</feature>
<feature type="compositionally biased region" description="Basic and acidic residues" evidence="11">
    <location>
        <begin position="1900"/>
        <end position="1914"/>
    </location>
</feature>
<evidence type="ECO:0000256" key="5">
    <source>
        <dbReference type="ARBA" id="ARBA00022989"/>
    </source>
</evidence>
<feature type="region of interest" description="Disordered" evidence="11">
    <location>
        <begin position="1435"/>
        <end position="1468"/>
    </location>
</feature>
<feature type="region of interest" description="Disordered" evidence="11">
    <location>
        <begin position="1150"/>
        <end position="1169"/>
    </location>
</feature>
<feature type="region of interest" description="Disordered" evidence="11">
    <location>
        <begin position="1010"/>
        <end position="1036"/>
    </location>
</feature>
<feature type="region of interest" description="Disordered" evidence="11">
    <location>
        <begin position="1872"/>
        <end position="2018"/>
    </location>
</feature>
<sequence>MDRLKWSNKSSLAGTLTASVGGISTGPTPSISWSMRREARRRSKWAAAAANSHLLSSSLGTREAPVAELTFSQGESVNGQPAQLPLPPTTSSPPDAVVIREHKGQRSSGGGNVGTGLNRRTREMSKTDDDDDHDVDADGGSGCSGSSVCGGYTVGEATIVAGAFLLAEPTASQVHFSRQWRTVGVAHLEKSKFCVQCDDGDDDDGAQAKLSARCERGSLQAAAKLDENGSGSLKLLLGGIHLTTTTTQCISQACMYTHQPTRGPLERSCRRHGRQTCEPSRSSGATLEAAAAGARLDIELDELDNIFFCNQHRRYHIANPPKVWPLPLLPEWHKNAAAANHVLALAGRSRLRILIVVATYRDNGGHSMVVVFATSAPVPPTRVYSKSRPLLSHEFVAAFVATNQCCQDWRTPTTTTNRTSSCQTKFALVAVTRASRALGQVQVQAQIDRHRHPNEPPPQIINSEWQPWRRQWPVKMMMMMINHRPVVCVSVASSPTSEWCQQKHKQKQRRKRPVSGEISWPPRLGAAIRSSAIISGSASLAEMLILLFVKPAFEEFFHEQVQDRSERLATIPAYSSSKTRRRRRTNKFDENLTTTRTRTKTTTTTTTTPATTAPATTIAASASPSSQPKPEELKMRARRRFAGKGRNLPWATITKQNSRAPKGGSSFLLLLLLLLLLTFTHLPGVWWQLFTSPLILASSTKLEADVLNDMNKTGDATAADLDLWRSLLGRLYAADRRDSAELAERVAWRLTKWPRRSEPALFYVEQLARRLESNERRANEDQHAKWAFCRTVSLAELMIASPLSSSSSRQDQVERDDLQTTRVWPPSLGLHLSSSGSESARLAQLAVDNANLITRLLMMDHSHHGGQQQQLQKRALDGLLSDSGSGSGSSRSSGDSVGAGPNDTGLLKEALKFRRGRRSVGGSPTSSSSSSSLQQLDQMEALLRHLVEPKLLNFMLEYKLNEFLASSSSSDATTARHNYSPLRGQHMRRMLHSIGLVLFRNGAAVSSRAARKYADGTENSHDKSTSTTSTSAGSGGTVWDTVATAAAANASRDDSIAYSRLATIASGARSKHNNNKQQIELLDLLELQQKRSQQTGPEVIPSAILKWLRLAQKQQRTGAADPQNGRSPMESGQLLEPGLLARLEAQLSLSSQPGSSGEQQQQGAGGQDLTSTDGTWFAPYFDCGATNRWLLTYSIPFFSLARSPTNPSQKIVQIRGVSYVNLDLASTGPLISQCAPDQYEDQEEGIATRHYGASEEINKTKQQQQETPSFLAGTNHCHLVGSSQCVPLLEYFESSPLSPDWNDGPGSAHDGPQFRPGAYVCQCPARFPRLRLSNNQQPAGGSEANQRQLIGLLDPKTQQQQRRLRPPGLDQRLSSSISTNDANDKSPPPALTAEQLAATLATHDEDNGGRSRFRLKDRETIAELLLAREPQARPNVEHGFSWGPTIAANSNNNNKSSSSGHDTGLSLSRDGRRAKFRSFVLGAELESAVALKMLAGSLPIDEPNSALQDEASLSSTRPHSSGSSAGLPERACRACDAGYELQPGPDQVLECLPTQSTGENEQDEGDTIDDEAQLRGAGGGTNWIRLLVFVIQMVCIVLTLALIGIILRIRKSRTIIVSGWLMLETMLLGALLLYGSVLVRYFQATSLTCLVEPWLRELGFSTFYGSILIKLYRILTEFQTRKAHRVCMRDKDQIVYLLAIVFIVIGYMSAWTALMVDGFFVRQSSPGGGDESPILGTGFQGHILSSSSAPPSTFLSPSFRMSTMPAGELNSNGVDLLSDESSSVLSFVSTTKNAAGATRDDGMGRTIVSQLELVKRATSINSSGERKKDDSDNNNDEDNNNIDNQLVFAPNERDGQDENGIPFDGLRLDAVQSRDLKSSSSSTLPDARTKRRRFKATSADYERRAGREVARNNNERTSLGVGGSHQDEQDDDDDDGTVKPQLAARKPQESMLETAPVGPLRAPPSSSSLPHLPSHLEDRFPKTAGSQRRRRAAGASAESEARTRARAGTEAWTEAGPTKKRKREIITASTGLLNDHLEILARGLNSFGELFLGLLETERKYDLKSDTFVYFIRCRKLTWDYVTESSEIALLLFGLHLFYKLRNAPMEVNKEKLILGLAVLFELITSTLAYLIRHSLWHSLTSDHLLVLYAIRCQLTVTLTVLLVFGPKLWEIGRSKPSLLVAALCGRWILDALVGAGGCDVLSSSRSGLGAGSGADDGQSSGATRAGGSRGASVRHRCHISCEVHDHHLNDATRLHQAMLSNSALEIGSINLADMDPDEIQAELKRVYTQLELLKTKVMRRDNPHISKRRGGRKPGHRKFSLQAFHGRHSTSGTEHNASQQHHSSISSQPTTSGCNDPSQMGGGGNTGGGPTAARGAGGGATDISELAGACRQQQQQQQQQQHSASSSIKRLPAVTELEGESSAAGHTSGSQDERSRAHMHTIKHVRLDERLNQEQQQQQQQHSKLAHKAFSSLRSGGNGKSIVANRSHAASNHYGESTTKWTPELPSTSSLGYDDDAMMNDSQSSGEMTPQHRSSIIYNH</sequence>
<feature type="region of interest" description="Disordered" evidence="11">
    <location>
        <begin position="1507"/>
        <end position="1527"/>
    </location>
</feature>
<evidence type="ECO:0000256" key="6">
    <source>
        <dbReference type="ARBA" id="ARBA00023040"/>
    </source>
</evidence>
<feature type="compositionally biased region" description="Polar residues" evidence="11">
    <location>
        <begin position="2489"/>
        <end position="2512"/>
    </location>
</feature>
<feature type="compositionally biased region" description="Low complexity" evidence="11">
    <location>
        <begin position="2216"/>
        <end position="2227"/>
    </location>
</feature>
<dbReference type="InterPro" id="IPR043458">
    <property type="entry name" value="GPR158/179"/>
</dbReference>
<feature type="transmembrane region" description="Helical" evidence="12">
    <location>
        <begin position="1694"/>
        <end position="1716"/>
    </location>
</feature>
<evidence type="ECO:0000256" key="3">
    <source>
        <dbReference type="ARBA" id="ARBA00022475"/>
    </source>
</evidence>
<feature type="region of interest" description="Disordered" evidence="11">
    <location>
        <begin position="914"/>
        <end position="933"/>
    </location>
</feature>
<feature type="compositionally biased region" description="Polar residues" evidence="11">
    <location>
        <begin position="2521"/>
        <end position="2541"/>
    </location>
</feature>
<evidence type="ECO:0000256" key="12">
    <source>
        <dbReference type="SAM" id="Phobius"/>
    </source>
</evidence>
<feature type="region of interest" description="Disordered" evidence="11">
    <location>
        <begin position="74"/>
        <end position="142"/>
    </location>
</feature>
<feature type="region of interest" description="Disordered" evidence="11">
    <location>
        <begin position="499"/>
        <end position="518"/>
    </location>
</feature>
<feature type="compositionally biased region" description="Low complexity" evidence="11">
    <location>
        <begin position="2006"/>
        <end position="2016"/>
    </location>
</feature>
<evidence type="ECO:0000256" key="1">
    <source>
        <dbReference type="ARBA" id="ARBA00004651"/>
    </source>
</evidence>
<feature type="region of interest" description="Disordered" evidence="11">
    <location>
        <begin position="1818"/>
        <end position="1843"/>
    </location>
</feature>
<feature type="compositionally biased region" description="Low complexity" evidence="11">
    <location>
        <begin position="1963"/>
        <end position="1973"/>
    </location>
</feature>
<feature type="region of interest" description="Disordered" evidence="11">
    <location>
        <begin position="878"/>
        <end position="904"/>
    </location>
</feature>
<feature type="compositionally biased region" description="Low complexity" evidence="11">
    <location>
        <begin position="1358"/>
        <end position="1373"/>
    </location>
</feature>
<evidence type="ECO:0000259" key="13">
    <source>
        <dbReference type="PROSITE" id="PS50259"/>
    </source>
</evidence>
<comment type="similarity">
    <text evidence="2">Belongs to the G-protein coupled receptor 3 family.</text>
</comment>
<feature type="region of interest" description="Disordered" evidence="11">
    <location>
        <begin position="2328"/>
        <end position="2438"/>
    </location>
</feature>
<keyword evidence="8 14" id="KW-0675">Receptor</keyword>
<evidence type="ECO:0000256" key="2">
    <source>
        <dbReference type="ARBA" id="ARBA00007242"/>
    </source>
</evidence>
<feature type="compositionally biased region" description="Low complexity" evidence="11">
    <location>
        <begin position="2339"/>
        <end position="2349"/>
    </location>
</feature>
<proteinExistence type="inferred from homology"/>
<keyword evidence="9" id="KW-0325">Glycoprotein</keyword>
<feature type="transmembrane region" description="Helical" evidence="12">
    <location>
        <begin position="1583"/>
        <end position="1607"/>
    </location>
</feature>
<gene>
    <name evidence="14" type="primary">Gpr158_1</name>
    <name evidence="14" type="ORF">g.14124</name>
</gene>
<dbReference type="EMBL" id="GGYP01007531">
    <property type="protein sequence ID" value="MDE52302.1"/>
    <property type="molecule type" value="Transcribed_RNA"/>
</dbReference>
<dbReference type="InterPro" id="IPR017978">
    <property type="entry name" value="GPCR_3_C"/>
</dbReference>
<feature type="compositionally biased region" description="Low complexity" evidence="11">
    <location>
        <begin position="1449"/>
        <end position="1459"/>
    </location>
</feature>
<accession>A0A6G1SQP3</accession>
<keyword evidence="3" id="KW-1003">Cell membrane</keyword>
<comment type="subcellular location">
    <subcellularLocation>
        <location evidence="1">Cell membrane</location>
        <topology evidence="1">Multi-pass membrane protein</topology>
    </subcellularLocation>
</comment>
<feature type="region of interest" description="Disordered" evidence="11">
    <location>
        <begin position="572"/>
        <end position="610"/>
    </location>
</feature>
<name>A0A6G1SQP3_9ACAR</name>
<dbReference type="GO" id="GO:0005886">
    <property type="term" value="C:plasma membrane"/>
    <property type="evidence" value="ECO:0007669"/>
    <property type="project" value="UniProtKB-SubCell"/>
</dbReference>
<feature type="compositionally biased region" description="Low complexity" evidence="11">
    <location>
        <begin position="2393"/>
        <end position="2402"/>
    </location>
</feature>
<feature type="transmembrane region" description="Helical" evidence="12">
    <location>
        <begin position="2144"/>
        <end position="2166"/>
    </location>
</feature>
<feature type="transmembrane region" description="Helical" evidence="12">
    <location>
        <begin position="2113"/>
        <end position="2132"/>
    </location>
</feature>
<organism evidence="14">
    <name type="scientific">Aceria tosichella</name>
    <name type="common">wheat curl mite</name>
    <dbReference type="NCBI Taxonomy" id="561515"/>
    <lineage>
        <taxon>Eukaryota</taxon>
        <taxon>Metazoa</taxon>
        <taxon>Ecdysozoa</taxon>
        <taxon>Arthropoda</taxon>
        <taxon>Chelicerata</taxon>
        <taxon>Arachnida</taxon>
        <taxon>Acari</taxon>
        <taxon>Acariformes</taxon>
        <taxon>Trombidiformes</taxon>
        <taxon>Prostigmata</taxon>
        <taxon>Eupodina</taxon>
        <taxon>Eriophyoidea</taxon>
        <taxon>Eriophyidae</taxon>
        <taxon>Eriophyinae</taxon>
        <taxon>Aceriini</taxon>
        <taxon>Aceria</taxon>
    </lineage>
</organism>
<protein>
    <submittedName>
        <fullName evidence="14">Putative G-protein coupled receptor 158</fullName>
    </submittedName>
</protein>
<feature type="compositionally biased region" description="Basic and acidic residues" evidence="11">
    <location>
        <begin position="1012"/>
        <end position="1024"/>
    </location>
</feature>
<dbReference type="PANTHER" id="PTHR32546:SF26">
    <property type="entry name" value="SMOG, ISOFORM D"/>
    <property type="match status" value="1"/>
</dbReference>
<reference evidence="14" key="1">
    <citation type="submission" date="2018-10" db="EMBL/GenBank/DDBJ databases">
        <title>Transcriptome assembly of Aceria tosichella (Wheat curl mite) Type 2.</title>
        <authorList>
            <person name="Scully E.D."/>
            <person name="Geib S.M."/>
            <person name="Palmer N.A."/>
            <person name="Gupta A.K."/>
            <person name="Sarath G."/>
            <person name="Tatineni S."/>
        </authorList>
    </citation>
    <scope>NUCLEOTIDE SEQUENCE</scope>
    <source>
        <strain evidence="14">LincolnNE</strain>
    </source>
</reference>
<feature type="compositionally biased region" description="Low complexity" evidence="11">
    <location>
        <begin position="593"/>
        <end position="610"/>
    </location>
</feature>
<feature type="compositionally biased region" description="Acidic residues" evidence="11">
    <location>
        <begin position="128"/>
        <end position="137"/>
    </location>
</feature>
<feature type="region of interest" description="Disordered" evidence="11">
    <location>
        <begin position="2299"/>
        <end position="2318"/>
    </location>
</feature>
<feature type="compositionally biased region" description="Basic residues" evidence="11">
    <location>
        <begin position="2306"/>
        <end position="2318"/>
    </location>
</feature>
<keyword evidence="5 12" id="KW-1133">Transmembrane helix</keyword>
<evidence type="ECO:0000256" key="7">
    <source>
        <dbReference type="ARBA" id="ARBA00023136"/>
    </source>
</evidence>
<keyword evidence="10" id="KW-0807">Transducer</keyword>
<feature type="transmembrane region" description="Helical" evidence="12">
    <location>
        <begin position="1654"/>
        <end position="1673"/>
    </location>
</feature>
<keyword evidence="4 12" id="KW-0812">Transmembrane</keyword>
<keyword evidence="7 12" id="KW-0472">Membrane</keyword>
<evidence type="ECO:0000256" key="10">
    <source>
        <dbReference type="ARBA" id="ARBA00023224"/>
    </source>
</evidence>
<evidence type="ECO:0000256" key="8">
    <source>
        <dbReference type="ARBA" id="ARBA00023170"/>
    </source>
</evidence>
<feature type="compositionally biased region" description="Polar residues" evidence="11">
    <location>
        <begin position="2350"/>
        <end position="2359"/>
    </location>
</feature>
<dbReference type="PROSITE" id="PS50259">
    <property type="entry name" value="G_PROTEIN_RECEP_F3_4"/>
    <property type="match status" value="1"/>
</dbReference>
<dbReference type="PANTHER" id="PTHR32546">
    <property type="entry name" value="G-PROTEIN COUPLED RECEPTOR 158-RELATED"/>
    <property type="match status" value="1"/>
</dbReference>
<feature type="region of interest" description="Disordered" evidence="11">
    <location>
        <begin position="2211"/>
        <end position="2230"/>
    </location>
</feature>
<feature type="transmembrane region" description="Helical" evidence="12">
    <location>
        <begin position="1619"/>
        <end position="1642"/>
    </location>
</feature>
<dbReference type="Pfam" id="PF00003">
    <property type="entry name" value="7tm_3"/>
    <property type="match status" value="1"/>
</dbReference>
<feature type="region of interest" description="Disordered" evidence="11">
    <location>
        <begin position="2453"/>
        <end position="2541"/>
    </location>
</feature>
<feature type="compositionally biased region" description="Low complexity" evidence="11">
    <location>
        <begin position="878"/>
        <end position="896"/>
    </location>
</feature>
<feature type="region of interest" description="Disordered" evidence="11">
    <location>
        <begin position="1353"/>
        <end position="1390"/>
    </location>
</feature>
<feature type="domain" description="G-protein coupled receptors family 3 profile" evidence="13">
    <location>
        <begin position="1584"/>
        <end position="1711"/>
    </location>
</feature>
<evidence type="ECO:0000256" key="4">
    <source>
        <dbReference type="ARBA" id="ARBA00022692"/>
    </source>
</evidence>
<feature type="compositionally biased region" description="Polar residues" evidence="11">
    <location>
        <begin position="1507"/>
        <end position="1524"/>
    </location>
</feature>
<evidence type="ECO:0000313" key="14">
    <source>
        <dbReference type="EMBL" id="MDE52302.1"/>
    </source>
</evidence>
<keyword evidence="6" id="KW-0297">G-protein coupled receptor</keyword>
<feature type="compositionally biased region" description="Low complexity" evidence="11">
    <location>
        <begin position="920"/>
        <end position="932"/>
    </location>
</feature>
<evidence type="ECO:0000256" key="9">
    <source>
        <dbReference type="ARBA" id="ARBA00023180"/>
    </source>
</evidence>
<evidence type="ECO:0000256" key="11">
    <source>
        <dbReference type="SAM" id="MobiDB-lite"/>
    </source>
</evidence>
<feature type="compositionally biased region" description="Low complexity" evidence="11">
    <location>
        <begin position="1150"/>
        <end position="1162"/>
    </location>
</feature>
<dbReference type="GO" id="GO:0004930">
    <property type="term" value="F:G protein-coupled receptor activity"/>
    <property type="evidence" value="ECO:0007669"/>
    <property type="project" value="UniProtKB-KW"/>
</dbReference>
<feature type="compositionally biased region" description="Gly residues" evidence="11">
    <location>
        <begin position="2361"/>
        <end position="2381"/>
    </location>
</feature>